<dbReference type="Pfam" id="PF06985">
    <property type="entry name" value="HET"/>
    <property type="match status" value="1"/>
</dbReference>
<sequence>MPKISNTTVLGLVKAENSSSQKLQILAQEVLKHWGYIYPTSIPKKVAHPHILGCIVDPDAINYELLKNWIRFCTTCHTSTCQVLEESASPSLRVIDCSTRKVIDAPKNCKYVAMSYVWGQGDKNNKSCLLSPETGALPGNLPTVIEDAIVVVQKLGLRFLWIDRYCIIQNDDSDVIKHMGVMDLIYNHAHLTIIAAAGSDPYFGLPGVGSRPRLPQPSTQIRDYTLVSTLPDPQEVVKSSTWMTRAWVYQEALFSIRRLIFTEHQVYFECNNMHCYESVNTPLEAFHTNDQRRFRTCVRHGLFRGGFGKRCWPLTSHIQKYSEKSLTYQSDILRGMLGIFRAFNRSVNPIHHIWGVPIEFDMDLTNWKQQPSVRRQYSAYPWKLSASFARGLCWSLQYPASRRPEFPSWSWTGWAGPIREWPTFENLSAQENPEIHFRVNLSDDHTIDIHKLYSLTSGNAAVSQTSHYLEIEAWSIQIRIVSKASLEMSQGVVKVEDTSQGKDMSDLYVKVELNNGSPIYSPLILSKQIDEGCDFMDELRSKTWECIILGYRKQAVRSPVVLVLDLDGDTAERIGLVDFWTSWSVVDGDWTSVMTDDRMFEKTRRKLRLK</sequence>
<dbReference type="OrthoDB" id="5428863at2759"/>
<dbReference type="EMBL" id="KV744805">
    <property type="protein sequence ID" value="OCK86400.1"/>
    <property type="molecule type" value="Genomic_DNA"/>
</dbReference>
<evidence type="ECO:0000313" key="3">
    <source>
        <dbReference type="Proteomes" id="UP000250266"/>
    </source>
</evidence>
<gene>
    <name evidence="2" type="ORF">K432DRAFT_284710</name>
</gene>
<accession>A0A8E2EMB2</accession>
<evidence type="ECO:0000259" key="1">
    <source>
        <dbReference type="Pfam" id="PF06985"/>
    </source>
</evidence>
<dbReference type="AlphaFoldDB" id="A0A8E2EMB2"/>
<protein>
    <submittedName>
        <fullName evidence="2">HET-domain-containing protein</fullName>
    </submittedName>
</protein>
<name>A0A8E2EMB2_9PEZI</name>
<reference evidence="2 3" key="1">
    <citation type="journal article" date="2016" name="Nat. Commun.">
        <title>Ectomycorrhizal ecology is imprinted in the genome of the dominant symbiotic fungus Cenococcum geophilum.</title>
        <authorList>
            <consortium name="DOE Joint Genome Institute"/>
            <person name="Peter M."/>
            <person name="Kohler A."/>
            <person name="Ohm R.A."/>
            <person name="Kuo A."/>
            <person name="Krutzmann J."/>
            <person name="Morin E."/>
            <person name="Arend M."/>
            <person name="Barry K.W."/>
            <person name="Binder M."/>
            <person name="Choi C."/>
            <person name="Clum A."/>
            <person name="Copeland A."/>
            <person name="Grisel N."/>
            <person name="Haridas S."/>
            <person name="Kipfer T."/>
            <person name="LaButti K."/>
            <person name="Lindquist E."/>
            <person name="Lipzen A."/>
            <person name="Maire R."/>
            <person name="Meier B."/>
            <person name="Mihaltcheva S."/>
            <person name="Molinier V."/>
            <person name="Murat C."/>
            <person name="Poggeler S."/>
            <person name="Quandt C.A."/>
            <person name="Sperisen C."/>
            <person name="Tritt A."/>
            <person name="Tisserant E."/>
            <person name="Crous P.W."/>
            <person name="Henrissat B."/>
            <person name="Nehls U."/>
            <person name="Egli S."/>
            <person name="Spatafora J.W."/>
            <person name="Grigoriev I.V."/>
            <person name="Martin F.M."/>
        </authorList>
    </citation>
    <scope>NUCLEOTIDE SEQUENCE [LARGE SCALE GENOMIC DNA]</scope>
    <source>
        <strain evidence="2 3">CBS 459.81</strain>
    </source>
</reference>
<proteinExistence type="predicted"/>
<dbReference type="PANTHER" id="PTHR33112:SF1">
    <property type="entry name" value="HETEROKARYON INCOMPATIBILITY DOMAIN-CONTAINING PROTEIN"/>
    <property type="match status" value="1"/>
</dbReference>
<dbReference type="PANTHER" id="PTHR33112">
    <property type="entry name" value="DOMAIN PROTEIN, PUTATIVE-RELATED"/>
    <property type="match status" value="1"/>
</dbReference>
<evidence type="ECO:0000313" key="2">
    <source>
        <dbReference type="EMBL" id="OCK86400.1"/>
    </source>
</evidence>
<keyword evidence="3" id="KW-1185">Reference proteome</keyword>
<organism evidence="2 3">
    <name type="scientific">Lepidopterella palustris CBS 459.81</name>
    <dbReference type="NCBI Taxonomy" id="1314670"/>
    <lineage>
        <taxon>Eukaryota</taxon>
        <taxon>Fungi</taxon>
        <taxon>Dikarya</taxon>
        <taxon>Ascomycota</taxon>
        <taxon>Pezizomycotina</taxon>
        <taxon>Dothideomycetes</taxon>
        <taxon>Pleosporomycetidae</taxon>
        <taxon>Mytilinidiales</taxon>
        <taxon>Argynnaceae</taxon>
        <taxon>Lepidopterella</taxon>
    </lineage>
</organism>
<feature type="domain" description="Heterokaryon incompatibility" evidence="1">
    <location>
        <begin position="111"/>
        <end position="251"/>
    </location>
</feature>
<dbReference type="InterPro" id="IPR010730">
    <property type="entry name" value="HET"/>
</dbReference>
<dbReference type="Proteomes" id="UP000250266">
    <property type="component" value="Unassembled WGS sequence"/>
</dbReference>